<dbReference type="EMBL" id="JASMRN010000010">
    <property type="protein sequence ID" value="MEZ7516149.1"/>
    <property type="molecule type" value="Genomic_DNA"/>
</dbReference>
<dbReference type="SUPFAM" id="SSF55008">
    <property type="entry name" value="HMA, heavy metal-associated domain"/>
    <property type="match status" value="1"/>
</dbReference>
<evidence type="ECO:0000313" key="4">
    <source>
        <dbReference type="Proteomes" id="UP001568894"/>
    </source>
</evidence>
<organism evidence="3 4">
    <name type="scientific">Flavobacterium frigidarium</name>
    <dbReference type="NCBI Taxonomy" id="99286"/>
    <lineage>
        <taxon>Bacteria</taxon>
        <taxon>Pseudomonadati</taxon>
        <taxon>Bacteroidota</taxon>
        <taxon>Flavobacteriia</taxon>
        <taxon>Flavobacteriales</taxon>
        <taxon>Flavobacteriaceae</taxon>
        <taxon>Flavobacterium</taxon>
    </lineage>
</organism>
<dbReference type="PROSITE" id="PS01047">
    <property type="entry name" value="HMA_1"/>
    <property type="match status" value="1"/>
</dbReference>
<feature type="domain" description="HMA" evidence="2">
    <location>
        <begin position="1"/>
        <end position="65"/>
    </location>
</feature>
<dbReference type="CDD" id="cd00371">
    <property type="entry name" value="HMA"/>
    <property type="match status" value="1"/>
</dbReference>
<keyword evidence="4" id="KW-1185">Reference proteome</keyword>
<protein>
    <submittedName>
        <fullName evidence="3">Heavy metal-associated domain-containing protein</fullName>
    </submittedName>
</protein>
<dbReference type="InterPro" id="IPR036163">
    <property type="entry name" value="HMA_dom_sf"/>
</dbReference>
<evidence type="ECO:0000313" key="3">
    <source>
        <dbReference type="EMBL" id="MEZ7516149.1"/>
    </source>
</evidence>
<evidence type="ECO:0000256" key="1">
    <source>
        <dbReference type="ARBA" id="ARBA00022723"/>
    </source>
</evidence>
<sequence>MKHSYKITGMSCNGCRTKVETTLNAISGLEAVVTLEPAEAQITMEKHIPTSQMQEALTKAGNYGIEMANSNGTIQETLEKPKEKSSCCNTKK</sequence>
<proteinExistence type="predicted"/>
<name>A0ABV4KES5_9FLAO</name>
<dbReference type="Proteomes" id="UP001568894">
    <property type="component" value="Unassembled WGS sequence"/>
</dbReference>
<comment type="caution">
    <text evidence="3">The sequence shown here is derived from an EMBL/GenBank/DDBJ whole genome shotgun (WGS) entry which is preliminary data.</text>
</comment>
<accession>A0ABV4KES5</accession>
<keyword evidence="1" id="KW-0479">Metal-binding</keyword>
<dbReference type="Gene3D" id="3.30.70.100">
    <property type="match status" value="1"/>
</dbReference>
<dbReference type="RefSeq" id="WP_371571179.1">
    <property type="nucleotide sequence ID" value="NZ_JASMRN010000010.1"/>
</dbReference>
<gene>
    <name evidence="3" type="ORF">QO192_12760</name>
</gene>
<dbReference type="Pfam" id="PF00403">
    <property type="entry name" value="HMA"/>
    <property type="match status" value="1"/>
</dbReference>
<dbReference type="InterPro" id="IPR017969">
    <property type="entry name" value="Heavy-metal-associated_CS"/>
</dbReference>
<dbReference type="PROSITE" id="PS50846">
    <property type="entry name" value="HMA_2"/>
    <property type="match status" value="1"/>
</dbReference>
<dbReference type="InterPro" id="IPR006121">
    <property type="entry name" value="HMA_dom"/>
</dbReference>
<evidence type="ECO:0000259" key="2">
    <source>
        <dbReference type="PROSITE" id="PS50846"/>
    </source>
</evidence>
<reference evidence="3 4" key="1">
    <citation type="submission" date="2023-05" db="EMBL/GenBank/DDBJ databases">
        <title>Adaptations of aquatic viruses from atmosphere-close ecosystems of the Central Arctic Ocean.</title>
        <authorList>
            <person name="Rahlff J."/>
            <person name="Holmfeldt K."/>
        </authorList>
    </citation>
    <scope>NUCLEOTIDE SEQUENCE [LARGE SCALE GENOMIC DNA]</scope>
    <source>
        <strain evidence="3 4">Arc14</strain>
    </source>
</reference>